<dbReference type="PANTHER" id="PTHR47197">
    <property type="entry name" value="PROTEIN NIRF"/>
    <property type="match status" value="1"/>
</dbReference>
<dbReference type="NCBIfam" id="TIGR02276">
    <property type="entry name" value="beta_rpt_yvtn"/>
    <property type="match status" value="1"/>
</dbReference>
<feature type="chain" id="PRO_5002214789" description="YNCE-like beta-propeller domain-containing protein" evidence="2">
    <location>
        <begin position="20"/>
        <end position="458"/>
    </location>
</feature>
<evidence type="ECO:0000256" key="2">
    <source>
        <dbReference type="SAM" id="SignalP"/>
    </source>
</evidence>
<accession>A0A0D0KRN9</accession>
<dbReference type="Proteomes" id="UP000035017">
    <property type="component" value="Unassembled WGS sequence"/>
</dbReference>
<gene>
    <name evidence="4" type="ORF">RU07_11855</name>
</gene>
<protein>
    <recommendedName>
        <fullName evidence="3">YNCE-like beta-propeller domain-containing protein</fullName>
    </recommendedName>
</protein>
<sequence length="458" mass="48572">MKRSAALLIALMASTPAFALPESKDRVYAADQNSNTVSVIDPSTNTLLGLIKLGDPRPNVLSPLYKGEVNVHGLGFSPDHRTIVAVSTVTNSVTFIDTATNKIKGVAYIGRNPHEAFFTPDGKHVWATVRGEDYLSVIDAKTFKETDRIKTESGPGMTIFTPDGKRAFVANSFNPVVQVFDVASKKLLAFIPVVSPFSPFIQVTPDGKEAWLTHKDVGKVTRIDTKTLKVKGVIDSGPITNHLAFADTSAGTLAYVTIGGENVVKVYTLDDEAKLIATIPVGALPHGVWGSGDGSRVFVGLENGDAVDVIDTQKNEKIAHIPSGQAPQALIYVPDAVPTGDGRQNLEPRKDMPENITLMLKPAADAQGGGMVVSRNLGLIDIVDLSVSKLKPDTAYALLFEGQPEPIVAFKTDAKGAAMASATSPTRSIVKPGEASKTPKVILVEGTEPSANAVLQSN</sequence>
<comment type="caution">
    <text evidence="4">The sequence shown here is derived from an EMBL/GenBank/DDBJ whole genome shotgun (WGS) entry which is preliminary data.</text>
</comment>
<dbReference type="InterPro" id="IPR011964">
    <property type="entry name" value="YVTN_b-propeller_repeat"/>
</dbReference>
<dbReference type="SUPFAM" id="SSF50974">
    <property type="entry name" value="Nitrous oxide reductase, N-terminal domain"/>
    <property type="match status" value="1"/>
</dbReference>
<dbReference type="OrthoDB" id="145213at2"/>
<evidence type="ECO:0000256" key="1">
    <source>
        <dbReference type="ARBA" id="ARBA00022729"/>
    </source>
</evidence>
<proteinExistence type="predicted"/>
<name>A0A0D0KRN9_AGRTU</name>
<dbReference type="EMBL" id="JXQV01000010">
    <property type="protein sequence ID" value="KIQ02421.1"/>
    <property type="molecule type" value="Genomic_DNA"/>
</dbReference>
<evidence type="ECO:0000313" key="4">
    <source>
        <dbReference type="EMBL" id="KIQ02421.1"/>
    </source>
</evidence>
<dbReference type="InterPro" id="IPR051200">
    <property type="entry name" value="Host-pathogen_enzymatic-act"/>
</dbReference>
<dbReference type="Gene3D" id="2.130.10.10">
    <property type="entry name" value="YVTN repeat-like/Quinoprotein amine dehydrogenase"/>
    <property type="match status" value="3"/>
</dbReference>
<dbReference type="AlphaFoldDB" id="A0A0D0KRN9"/>
<evidence type="ECO:0000259" key="3">
    <source>
        <dbReference type="Pfam" id="PF21783"/>
    </source>
</evidence>
<organism evidence="4 5">
    <name type="scientific">Agrobacterium tumefaciens</name>
    <dbReference type="NCBI Taxonomy" id="358"/>
    <lineage>
        <taxon>Bacteria</taxon>
        <taxon>Pseudomonadati</taxon>
        <taxon>Pseudomonadota</taxon>
        <taxon>Alphaproteobacteria</taxon>
        <taxon>Hyphomicrobiales</taxon>
        <taxon>Rhizobiaceae</taxon>
        <taxon>Rhizobium/Agrobacterium group</taxon>
        <taxon>Agrobacterium</taxon>
        <taxon>Agrobacterium tumefaciens complex</taxon>
    </lineage>
</organism>
<feature type="domain" description="YNCE-like beta-propeller" evidence="3">
    <location>
        <begin position="132"/>
        <end position="316"/>
    </location>
</feature>
<feature type="signal peptide" evidence="2">
    <location>
        <begin position="1"/>
        <end position="19"/>
    </location>
</feature>
<dbReference type="Pfam" id="PF21783">
    <property type="entry name" value="YNCE"/>
    <property type="match status" value="1"/>
</dbReference>
<evidence type="ECO:0000313" key="5">
    <source>
        <dbReference type="Proteomes" id="UP000035017"/>
    </source>
</evidence>
<keyword evidence="1 2" id="KW-0732">Signal</keyword>
<dbReference type="InterPro" id="IPR011045">
    <property type="entry name" value="N2O_reductase_N"/>
</dbReference>
<dbReference type="InterPro" id="IPR015943">
    <property type="entry name" value="WD40/YVTN_repeat-like_dom_sf"/>
</dbReference>
<dbReference type="InterPro" id="IPR048433">
    <property type="entry name" value="YNCE-like_beta-prop"/>
</dbReference>
<reference evidence="4 5" key="1">
    <citation type="submission" date="2014-12" db="EMBL/GenBank/DDBJ databases">
        <title>16Stimator: statistical estimation of ribosomal gene copy numbers from draft genome assemblies.</title>
        <authorList>
            <person name="Perisin M.A."/>
            <person name="Vetter M."/>
            <person name="Gilbert J.A."/>
            <person name="Bergelson J."/>
        </authorList>
    </citation>
    <scope>NUCLEOTIDE SEQUENCE [LARGE SCALE GENOMIC DNA]</scope>
    <source>
        <strain evidence="4 5">MEJ076</strain>
    </source>
</reference>
<dbReference type="PANTHER" id="PTHR47197:SF3">
    <property type="entry name" value="DIHYDRO-HEME D1 DEHYDROGENASE"/>
    <property type="match status" value="1"/>
</dbReference>